<protein>
    <submittedName>
        <fullName evidence="1">Uncharacterized protein</fullName>
    </submittedName>
</protein>
<proteinExistence type="predicted"/>
<gene>
    <name evidence="1" type="ORF">ACFONJ_21195</name>
</gene>
<evidence type="ECO:0000313" key="2">
    <source>
        <dbReference type="Proteomes" id="UP001595735"/>
    </source>
</evidence>
<dbReference type="EMBL" id="JBHRYO010000002">
    <property type="protein sequence ID" value="MFC3758505.1"/>
    <property type="molecule type" value="Genomic_DNA"/>
</dbReference>
<comment type="caution">
    <text evidence="1">The sequence shown here is derived from an EMBL/GenBank/DDBJ whole genome shotgun (WGS) entry which is preliminary data.</text>
</comment>
<dbReference type="RefSeq" id="WP_290300421.1">
    <property type="nucleotide sequence ID" value="NZ_JAUFQR010000001.1"/>
</dbReference>
<accession>A0ABV7Y489</accession>
<name>A0ABV7Y489_9FLAO</name>
<organism evidence="1 2">
    <name type="scientific">Chryseobacterium tructae</name>
    <dbReference type="NCBI Taxonomy" id="1037380"/>
    <lineage>
        <taxon>Bacteria</taxon>
        <taxon>Pseudomonadati</taxon>
        <taxon>Bacteroidota</taxon>
        <taxon>Flavobacteriia</taxon>
        <taxon>Flavobacteriales</taxon>
        <taxon>Weeksellaceae</taxon>
        <taxon>Chryseobacterium group</taxon>
        <taxon>Chryseobacterium</taxon>
    </lineage>
</organism>
<evidence type="ECO:0000313" key="1">
    <source>
        <dbReference type="EMBL" id="MFC3758505.1"/>
    </source>
</evidence>
<dbReference type="Proteomes" id="UP001595735">
    <property type="component" value="Unassembled WGS sequence"/>
</dbReference>
<reference evidence="2" key="1">
    <citation type="journal article" date="2019" name="Int. J. Syst. Evol. Microbiol.">
        <title>The Global Catalogue of Microorganisms (GCM) 10K type strain sequencing project: providing services to taxonomists for standard genome sequencing and annotation.</title>
        <authorList>
            <consortium name="The Broad Institute Genomics Platform"/>
            <consortium name="The Broad Institute Genome Sequencing Center for Infectious Disease"/>
            <person name="Wu L."/>
            <person name="Ma J."/>
        </authorList>
    </citation>
    <scope>NUCLEOTIDE SEQUENCE [LARGE SCALE GENOMIC DNA]</scope>
    <source>
        <strain evidence="2">CECT 7798</strain>
    </source>
</reference>
<sequence>MKIFNFFKKKDTQIPQKEIKKTIFQEEEVHEFVERSQFLKEEMGLEVPLSVIETFKRYNLPKHNYYSIFWHVDDDSFIIFYTEAFIELVVCRYKDIYGDDVDLTELSEQLNEAIYEYRMKEKCFDRTNPDFEFINACYEEFRKSGQELIITMDLGHYDHLVLNHEEKGNVANCISSYQTTRGIQYKVLTQFRTLQEVLRETLKE</sequence>
<keyword evidence="2" id="KW-1185">Reference proteome</keyword>